<dbReference type="SUPFAM" id="SSF52518">
    <property type="entry name" value="Thiamin diphosphate-binding fold (THDP-binding)"/>
    <property type="match status" value="2"/>
</dbReference>
<comment type="similarity">
    <text evidence="2 4">Belongs to the TPP enzyme family.</text>
</comment>
<dbReference type="SUPFAM" id="SSF52467">
    <property type="entry name" value="DHS-like NAD/FAD-binding domain"/>
    <property type="match status" value="1"/>
</dbReference>
<evidence type="ECO:0000313" key="8">
    <source>
        <dbReference type="EMBL" id="QUD90262.1"/>
    </source>
</evidence>
<dbReference type="InterPro" id="IPR011766">
    <property type="entry name" value="TPP_enzyme_TPP-bd"/>
</dbReference>
<dbReference type="PANTHER" id="PTHR18968:SF166">
    <property type="entry name" value="2-HYDROXYACYL-COA LYASE 2"/>
    <property type="match status" value="1"/>
</dbReference>
<dbReference type="GO" id="GO:0009097">
    <property type="term" value="P:isoleucine biosynthetic process"/>
    <property type="evidence" value="ECO:0007669"/>
    <property type="project" value="TreeGrafter"/>
</dbReference>
<evidence type="ECO:0000256" key="4">
    <source>
        <dbReference type="RuleBase" id="RU362132"/>
    </source>
</evidence>
<feature type="domain" description="Thiamine pyrophosphate enzyme N-terminal TPP-binding" evidence="7">
    <location>
        <begin position="3"/>
        <end position="107"/>
    </location>
</feature>
<evidence type="ECO:0000259" key="5">
    <source>
        <dbReference type="Pfam" id="PF00205"/>
    </source>
</evidence>
<dbReference type="InterPro" id="IPR012000">
    <property type="entry name" value="Thiamin_PyroP_enz_cen_dom"/>
</dbReference>
<proteinExistence type="inferred from homology"/>
<evidence type="ECO:0000256" key="2">
    <source>
        <dbReference type="ARBA" id="ARBA00007812"/>
    </source>
</evidence>
<dbReference type="Proteomes" id="UP000676409">
    <property type="component" value="Chromosome"/>
</dbReference>
<feature type="domain" description="Thiamine pyrophosphate enzyme TPP-binding" evidence="6">
    <location>
        <begin position="377"/>
        <end position="522"/>
    </location>
</feature>
<dbReference type="CDD" id="cd07035">
    <property type="entry name" value="TPP_PYR_POX_like"/>
    <property type="match status" value="1"/>
</dbReference>
<feature type="domain" description="Thiamine pyrophosphate enzyme central" evidence="5">
    <location>
        <begin position="180"/>
        <end position="310"/>
    </location>
</feature>
<dbReference type="GO" id="GO:0030976">
    <property type="term" value="F:thiamine pyrophosphate binding"/>
    <property type="evidence" value="ECO:0007669"/>
    <property type="project" value="InterPro"/>
</dbReference>
<comment type="cofactor">
    <cofactor evidence="1">
        <name>thiamine diphosphate</name>
        <dbReference type="ChEBI" id="CHEBI:58937"/>
    </cofactor>
</comment>
<dbReference type="GO" id="GO:0003984">
    <property type="term" value="F:acetolactate synthase activity"/>
    <property type="evidence" value="ECO:0007669"/>
    <property type="project" value="TreeGrafter"/>
</dbReference>
<dbReference type="Pfam" id="PF00205">
    <property type="entry name" value="TPP_enzyme_M"/>
    <property type="match status" value="1"/>
</dbReference>
<dbReference type="FunFam" id="3.40.50.970:FF:000007">
    <property type="entry name" value="Acetolactate synthase"/>
    <property type="match status" value="1"/>
</dbReference>
<dbReference type="InterPro" id="IPR029061">
    <property type="entry name" value="THDP-binding"/>
</dbReference>
<name>A0A975G468_9CAUL</name>
<evidence type="ECO:0000259" key="6">
    <source>
        <dbReference type="Pfam" id="PF02775"/>
    </source>
</evidence>
<dbReference type="InterPro" id="IPR012001">
    <property type="entry name" value="Thiamin_PyroP_enz_TPP-bd_dom"/>
</dbReference>
<keyword evidence="3 4" id="KW-0786">Thiamine pyrophosphate</keyword>
<dbReference type="Pfam" id="PF02775">
    <property type="entry name" value="TPP_enzyme_C"/>
    <property type="match status" value="1"/>
</dbReference>
<dbReference type="InterPro" id="IPR029035">
    <property type="entry name" value="DHS-like_NAD/FAD-binding_dom"/>
</dbReference>
<sequence>MAAGADAVFGLHGAHIDTLFQALLDHRRPVIDTRHEAAAGHAAEGLARVSGGLGVALLTAGGGFTNGLTSIANAWLDRTPVLYIAGSGPRRDDETNTLQAGIDQIAMAKPVTKWAHRVLQADHLPRLVAQAIRVALTPPRGPVLLDIPWDVLTEMVEVGDLNLPGIEQLSLGAGPARRDLDAAMDQLGKAQRPVVVLGSEASRSSAAISLERFTSASGIPAFADYEALHLLSGLPDSMNGGLVQGLHGLRPDAVLMLGVRFGLNTAHGSGALLPHDAEIIQVDPDARELGRLQAIAQGVAADVGATLDALAEAAPLRSWPNWDGWRTRVQEHIAERARRVAAAATTTGRLHPYTASAAVGRHIGPKTVVVADGALTYLWFSEVISKAKPAGFLCHGYLGSMGVGFGVALGAQWAAGRRGQRTILVTGDGAVGYSLAEFDTAVRHGIPLVVVVMNNQSWGATLHFQQFAVGPNRITNTRLENGSYAQAAAAFGADHYRVETAEALDEALSQALSRDRPACIEVMVAIDPIPPEERVIMGGEPFAAEDADA</sequence>
<accession>A0A975G468</accession>
<evidence type="ECO:0000256" key="1">
    <source>
        <dbReference type="ARBA" id="ARBA00001964"/>
    </source>
</evidence>
<dbReference type="KEGG" id="caul:KCG34_10550"/>
<dbReference type="EMBL" id="CP073078">
    <property type="protein sequence ID" value="QUD90262.1"/>
    <property type="molecule type" value="Genomic_DNA"/>
</dbReference>
<evidence type="ECO:0000313" key="9">
    <source>
        <dbReference type="Proteomes" id="UP000676409"/>
    </source>
</evidence>
<dbReference type="InterPro" id="IPR045229">
    <property type="entry name" value="TPP_enz"/>
</dbReference>
<dbReference type="Gene3D" id="3.40.50.1220">
    <property type="entry name" value="TPP-binding domain"/>
    <property type="match status" value="1"/>
</dbReference>
<dbReference type="GO" id="GO:0005948">
    <property type="term" value="C:acetolactate synthase complex"/>
    <property type="evidence" value="ECO:0007669"/>
    <property type="project" value="TreeGrafter"/>
</dbReference>
<dbReference type="GO" id="GO:0050660">
    <property type="term" value="F:flavin adenine dinucleotide binding"/>
    <property type="evidence" value="ECO:0007669"/>
    <property type="project" value="TreeGrafter"/>
</dbReference>
<keyword evidence="9" id="KW-1185">Reference proteome</keyword>
<dbReference type="GO" id="GO:0000287">
    <property type="term" value="F:magnesium ion binding"/>
    <property type="evidence" value="ECO:0007669"/>
    <property type="project" value="InterPro"/>
</dbReference>
<protein>
    <submittedName>
        <fullName evidence="8">Thiamine pyrophosphate-binding protein</fullName>
    </submittedName>
</protein>
<dbReference type="PANTHER" id="PTHR18968">
    <property type="entry name" value="THIAMINE PYROPHOSPHATE ENZYMES"/>
    <property type="match status" value="1"/>
</dbReference>
<dbReference type="AlphaFoldDB" id="A0A975G468"/>
<dbReference type="Gene3D" id="3.40.50.970">
    <property type="match status" value="2"/>
</dbReference>
<dbReference type="GO" id="GO:0009099">
    <property type="term" value="P:L-valine biosynthetic process"/>
    <property type="evidence" value="ECO:0007669"/>
    <property type="project" value="TreeGrafter"/>
</dbReference>
<reference evidence="8" key="1">
    <citation type="submission" date="2021-04" db="EMBL/GenBank/DDBJ databases">
        <title>The complete genome sequence of Caulobacter sp. S6.</title>
        <authorList>
            <person name="Tang Y."/>
            <person name="Ouyang W."/>
            <person name="Liu Q."/>
            <person name="Huang B."/>
            <person name="Guo Z."/>
            <person name="Lei P."/>
        </authorList>
    </citation>
    <scope>NUCLEOTIDE SEQUENCE</scope>
    <source>
        <strain evidence="8">S6</strain>
    </source>
</reference>
<gene>
    <name evidence="8" type="ORF">KCG34_10550</name>
</gene>
<organism evidence="8 9">
    <name type="scientific">Phenylobacterium montanum</name>
    <dbReference type="NCBI Taxonomy" id="2823693"/>
    <lineage>
        <taxon>Bacteria</taxon>
        <taxon>Pseudomonadati</taxon>
        <taxon>Pseudomonadota</taxon>
        <taxon>Alphaproteobacteria</taxon>
        <taxon>Caulobacterales</taxon>
        <taxon>Caulobacteraceae</taxon>
        <taxon>Phenylobacterium</taxon>
    </lineage>
</organism>
<evidence type="ECO:0000259" key="7">
    <source>
        <dbReference type="Pfam" id="PF02776"/>
    </source>
</evidence>
<dbReference type="Pfam" id="PF02776">
    <property type="entry name" value="TPP_enzyme_N"/>
    <property type="match status" value="1"/>
</dbReference>
<evidence type="ECO:0000256" key="3">
    <source>
        <dbReference type="ARBA" id="ARBA00023052"/>
    </source>
</evidence>